<protein>
    <submittedName>
        <fullName evidence="1">Bacilysin biosynthesis protein BacA</fullName>
    </submittedName>
</protein>
<evidence type="ECO:0000313" key="1">
    <source>
        <dbReference type="EMBL" id="NYZ68896.1"/>
    </source>
</evidence>
<dbReference type="SUPFAM" id="SSF53850">
    <property type="entry name" value="Periplasmic binding protein-like II"/>
    <property type="match status" value="1"/>
</dbReference>
<reference evidence="1 2" key="1">
    <citation type="submission" date="2020-07" db="EMBL/GenBank/DDBJ databases">
        <title>Endozoicomonas sp. nov., isolated from sediment.</title>
        <authorList>
            <person name="Gu T."/>
        </authorList>
    </citation>
    <scope>NUCLEOTIDE SEQUENCE [LARGE SCALE GENOMIC DNA]</scope>
    <source>
        <strain evidence="1 2">SM1973</strain>
    </source>
</reference>
<proteinExistence type="predicted"/>
<accession>A0A853IM88</accession>
<sequence>MKNVFLNFKKTTYDTINLATLGPKGTSSERSAVHFGHLLVSSKITSDFKIHLCDTYEHANRLLLNQTCEALVVANAYHGISEFYMDSSLNLSAAFLKNTPNYGIATNVGNPKRVLRIATHPAPTVLINELLPSGYSIENIEFKSSTSSAAISVVNGEVDAALTTEVAAKLHNLRFISNIRPIQMLWSVFTMSDNSSIKSYQSE</sequence>
<name>A0A853IM88_9GAMM</name>
<comment type="caution">
    <text evidence="1">The sequence shown here is derived from an EMBL/GenBank/DDBJ whole genome shotgun (WGS) entry which is preliminary data.</text>
</comment>
<dbReference type="Proteomes" id="UP000569732">
    <property type="component" value="Unassembled WGS sequence"/>
</dbReference>
<keyword evidence="2" id="KW-1185">Reference proteome</keyword>
<organism evidence="1 2">
    <name type="scientific">Spartinivicinus marinus</name>
    <dbReference type="NCBI Taxonomy" id="2994442"/>
    <lineage>
        <taxon>Bacteria</taxon>
        <taxon>Pseudomonadati</taxon>
        <taxon>Pseudomonadota</taxon>
        <taxon>Gammaproteobacteria</taxon>
        <taxon>Oceanospirillales</taxon>
        <taxon>Zooshikellaceae</taxon>
        <taxon>Spartinivicinus</taxon>
    </lineage>
</organism>
<dbReference type="AlphaFoldDB" id="A0A853IM88"/>
<gene>
    <name evidence="1" type="ORF">H0A36_23020</name>
</gene>
<dbReference type="RefSeq" id="WP_180570895.1">
    <property type="nucleotide sequence ID" value="NZ_JACCKB010000053.1"/>
</dbReference>
<evidence type="ECO:0000313" key="2">
    <source>
        <dbReference type="Proteomes" id="UP000569732"/>
    </source>
</evidence>
<dbReference type="EMBL" id="JACCKB010000053">
    <property type="protein sequence ID" value="NYZ68896.1"/>
    <property type="molecule type" value="Genomic_DNA"/>
</dbReference>